<dbReference type="InterPro" id="IPR044880">
    <property type="entry name" value="NCX_ion-bd_dom_sf"/>
</dbReference>
<feature type="transmembrane region" description="Helical" evidence="5">
    <location>
        <begin position="74"/>
        <end position="94"/>
    </location>
</feature>
<evidence type="ECO:0000256" key="4">
    <source>
        <dbReference type="ARBA" id="ARBA00023136"/>
    </source>
</evidence>
<dbReference type="GO" id="GO:0005262">
    <property type="term" value="F:calcium channel activity"/>
    <property type="evidence" value="ECO:0007669"/>
    <property type="project" value="TreeGrafter"/>
</dbReference>
<keyword evidence="8" id="KW-1185">Reference proteome</keyword>
<gene>
    <name evidence="7" type="ORF">HG66A1_43780</name>
</gene>
<accession>A0A517PT80</accession>
<protein>
    <submittedName>
        <fullName evidence="7">Putative calcium/sodium:proton antiporter</fullName>
    </submittedName>
</protein>
<feature type="transmembrane region" description="Helical" evidence="5">
    <location>
        <begin position="12"/>
        <end position="30"/>
    </location>
</feature>
<evidence type="ECO:0000313" key="8">
    <source>
        <dbReference type="Proteomes" id="UP000320421"/>
    </source>
</evidence>
<dbReference type="InterPro" id="IPR004481">
    <property type="entry name" value="K/Na/Ca-exchanger"/>
</dbReference>
<dbReference type="GO" id="GO:0006874">
    <property type="term" value="P:intracellular calcium ion homeostasis"/>
    <property type="evidence" value="ECO:0007669"/>
    <property type="project" value="TreeGrafter"/>
</dbReference>
<evidence type="ECO:0000259" key="6">
    <source>
        <dbReference type="Pfam" id="PF01699"/>
    </source>
</evidence>
<evidence type="ECO:0000256" key="2">
    <source>
        <dbReference type="ARBA" id="ARBA00022692"/>
    </source>
</evidence>
<feature type="transmembrane region" description="Helical" evidence="5">
    <location>
        <begin position="223"/>
        <end position="249"/>
    </location>
</feature>
<evidence type="ECO:0000256" key="5">
    <source>
        <dbReference type="SAM" id="Phobius"/>
    </source>
</evidence>
<feature type="transmembrane region" description="Helical" evidence="5">
    <location>
        <begin position="190"/>
        <end position="211"/>
    </location>
</feature>
<dbReference type="PANTHER" id="PTHR10846">
    <property type="entry name" value="SODIUM/POTASSIUM/CALCIUM EXCHANGER"/>
    <property type="match status" value="1"/>
</dbReference>
<name>A0A517PT80_9PLAN</name>
<dbReference type="Gene3D" id="1.20.1420.30">
    <property type="entry name" value="NCX, central ion-binding region"/>
    <property type="match status" value="1"/>
</dbReference>
<keyword evidence="2 5" id="KW-0812">Transmembrane</keyword>
<proteinExistence type="predicted"/>
<feature type="transmembrane region" description="Helical" evidence="5">
    <location>
        <begin position="323"/>
        <end position="344"/>
    </location>
</feature>
<dbReference type="Proteomes" id="UP000320421">
    <property type="component" value="Chromosome"/>
</dbReference>
<dbReference type="GO" id="GO:0008273">
    <property type="term" value="F:calcium, potassium:sodium antiporter activity"/>
    <property type="evidence" value="ECO:0007669"/>
    <property type="project" value="TreeGrafter"/>
</dbReference>
<feature type="transmembrane region" description="Helical" evidence="5">
    <location>
        <begin position="295"/>
        <end position="314"/>
    </location>
</feature>
<dbReference type="Pfam" id="PF01699">
    <property type="entry name" value="Na_Ca_ex"/>
    <property type="match status" value="2"/>
</dbReference>
<keyword evidence="4 5" id="KW-0472">Membrane</keyword>
<evidence type="ECO:0000313" key="7">
    <source>
        <dbReference type="EMBL" id="QDT22570.1"/>
    </source>
</evidence>
<dbReference type="GO" id="GO:0005886">
    <property type="term" value="C:plasma membrane"/>
    <property type="evidence" value="ECO:0007669"/>
    <property type="project" value="TreeGrafter"/>
</dbReference>
<comment type="subcellular location">
    <subcellularLocation>
        <location evidence="1">Membrane</location>
        <topology evidence="1">Multi-pass membrane protein</topology>
    </subcellularLocation>
</comment>
<evidence type="ECO:0000256" key="1">
    <source>
        <dbReference type="ARBA" id="ARBA00004141"/>
    </source>
</evidence>
<feature type="transmembrane region" description="Helical" evidence="5">
    <location>
        <begin position="42"/>
        <end position="62"/>
    </location>
</feature>
<dbReference type="InterPro" id="IPR004837">
    <property type="entry name" value="NaCa_Exmemb"/>
</dbReference>
<feature type="transmembrane region" description="Helical" evidence="5">
    <location>
        <begin position="106"/>
        <end position="128"/>
    </location>
</feature>
<dbReference type="PANTHER" id="PTHR10846:SF8">
    <property type="entry name" value="INNER MEMBRANE PROTEIN YRBG"/>
    <property type="match status" value="1"/>
</dbReference>
<feature type="domain" description="Sodium/calcium exchanger membrane region" evidence="6">
    <location>
        <begin position="13"/>
        <end position="152"/>
    </location>
</feature>
<feature type="domain" description="Sodium/calcium exchanger membrane region" evidence="6">
    <location>
        <begin position="192"/>
        <end position="336"/>
    </location>
</feature>
<dbReference type="OrthoDB" id="153124at2"/>
<organism evidence="7 8">
    <name type="scientific">Gimesia chilikensis</name>
    <dbReference type="NCBI Taxonomy" id="2605989"/>
    <lineage>
        <taxon>Bacteria</taxon>
        <taxon>Pseudomonadati</taxon>
        <taxon>Planctomycetota</taxon>
        <taxon>Planctomycetia</taxon>
        <taxon>Planctomycetales</taxon>
        <taxon>Planctomycetaceae</taxon>
        <taxon>Gimesia</taxon>
    </lineage>
</organism>
<feature type="transmembrane region" description="Helical" evidence="5">
    <location>
        <begin position="140"/>
        <end position="159"/>
    </location>
</feature>
<sequence length="345" mass="36204">MFELNLPLWGDVTVFIMAAVVIGVSGVKLAEYADRLADRTGLGEAITGTIMLGLITALPGLAASVTAALQGHAVLALSNAMGGIAFQTTVLALADVLHRKANLEHAAASATTMIQTIMLILLITIVLLGLGSPNVVIGPVHPATLLLLAGAVMAFWLTYRVQEEPMWHPRHTSETVLDEPAPGSQHERLWLLWTGLVFSGLLTLISGSLVAEAAGNIQDKTNLSAPIVGGLLMAGATSLPELVTCLAAVRRGALTLAVSDVVGGNFFDVLFIAAADFAFLSGSIYHGPGMGTREILLTTITLLLNVVLLSGLIYRQKHGPGNIGFESLLMLVIYLAGFIVLSLMQ</sequence>
<dbReference type="EMBL" id="CP036266">
    <property type="protein sequence ID" value="QDT22570.1"/>
    <property type="molecule type" value="Genomic_DNA"/>
</dbReference>
<keyword evidence="3 5" id="KW-1133">Transmembrane helix</keyword>
<dbReference type="RefSeq" id="WP_145188642.1">
    <property type="nucleotide sequence ID" value="NZ_CP036266.1"/>
</dbReference>
<feature type="transmembrane region" description="Helical" evidence="5">
    <location>
        <begin position="261"/>
        <end position="283"/>
    </location>
</feature>
<reference evidence="7 8" key="1">
    <citation type="submission" date="2019-02" db="EMBL/GenBank/DDBJ databases">
        <title>Deep-cultivation of Planctomycetes and their phenomic and genomic characterization uncovers novel biology.</title>
        <authorList>
            <person name="Wiegand S."/>
            <person name="Jogler M."/>
            <person name="Boedeker C."/>
            <person name="Pinto D."/>
            <person name="Vollmers J."/>
            <person name="Rivas-Marin E."/>
            <person name="Kohn T."/>
            <person name="Peeters S.H."/>
            <person name="Heuer A."/>
            <person name="Rast P."/>
            <person name="Oberbeckmann S."/>
            <person name="Bunk B."/>
            <person name="Jeske O."/>
            <person name="Meyerdierks A."/>
            <person name="Storesund J.E."/>
            <person name="Kallscheuer N."/>
            <person name="Luecker S."/>
            <person name="Lage O.M."/>
            <person name="Pohl T."/>
            <person name="Merkel B.J."/>
            <person name="Hornburger P."/>
            <person name="Mueller R.-W."/>
            <person name="Bruemmer F."/>
            <person name="Labrenz M."/>
            <person name="Spormann A.M."/>
            <person name="Op den Camp H."/>
            <person name="Overmann J."/>
            <person name="Amann R."/>
            <person name="Jetten M.S.M."/>
            <person name="Mascher T."/>
            <person name="Medema M.H."/>
            <person name="Devos D.P."/>
            <person name="Kaster A.-K."/>
            <person name="Ovreas L."/>
            <person name="Rohde M."/>
            <person name="Galperin M.Y."/>
            <person name="Jogler C."/>
        </authorList>
    </citation>
    <scope>NUCLEOTIDE SEQUENCE [LARGE SCALE GENOMIC DNA]</scope>
    <source>
        <strain evidence="7 8">HG66A1</strain>
    </source>
</reference>
<evidence type="ECO:0000256" key="3">
    <source>
        <dbReference type="ARBA" id="ARBA00022989"/>
    </source>
</evidence>
<dbReference type="AlphaFoldDB" id="A0A517PT80"/>